<dbReference type="HAMAP" id="MF_00100_B">
    <property type="entry name" value="IF_2_B"/>
    <property type="match status" value="1"/>
</dbReference>
<feature type="compositionally biased region" description="Low complexity" evidence="12">
    <location>
        <begin position="468"/>
        <end position="481"/>
    </location>
</feature>
<feature type="compositionally biased region" description="Low complexity" evidence="12">
    <location>
        <begin position="126"/>
        <end position="136"/>
    </location>
</feature>
<feature type="binding site" evidence="10">
    <location>
        <begin position="674"/>
        <end position="681"/>
    </location>
    <ligand>
        <name>GTP</name>
        <dbReference type="ChEBI" id="CHEBI:37565"/>
    </ligand>
</feature>
<evidence type="ECO:0000256" key="11">
    <source>
        <dbReference type="RuleBase" id="RU000644"/>
    </source>
</evidence>
<keyword evidence="6 10" id="KW-0547">Nucleotide-binding</keyword>
<sequence length="1177" mass="122867">MSKTQESPKDSKDPKGGGKIRVFALAAELNVDTKAVLEFCKELGYGTIKNQLSGLEHEQVDAIRDRVKKGARPSHAGPAHAPTPPKPVAPPKLDSKIPTLSKPKTLPSKPTAPPVAEAPVAPPAIPAAVPAAAAPEKAPPKPVTAPVAESTPVVPPAVKPADIEVAKPEVPTHAPIAPPEPAHVAHAAAPAAAKPTEPVTPPAVTVTHHEVAALAAVTHEPAAAVEPKTVAPTAPREPVHEPAAVVAEAAAPTTQPASARPNPQMPPPLAPRGVPNLNARGPVPGNKPPVLGGNRPPVVLPPKPPGAPQTSGGPPKPPVQAGPPAGHTPPVRPQPAFGPAGAIPPRSGPSAPPPFGGARPGAPGQGQGHAGSGGARPPFGPGGPPRQGGPGMGGGGGSTRAGGLPHRTGGPGGPRGGPGPAASGPRPAAGAGGPPGAAKTVKLSPEQIERLRLLERKRGEKISIQDIPKATAAPAAPAGEGAKPGGLAPGGPARPGRPMGEGGEADDGKGGKRPGEVAGRDQRHKTRQDKGRQHRPLTDRSAIIIGTGGRVDMIETQHGSRIKKHRGKQHVKPPKVVTGGRIEIALPITVRTLSETIGMKVGELILKLKNLTNSLFTINSGVEFEVAEMIAIEKKIELVAKKQVTAESSLEATITERKASANQLPRPPIVTIMGHVDHGKTSLLDRIRQQYGLSSDVVSTEAGGITQVLRAWRVEKGGKSTTFLDTPGHEAFTKMRARGANVTDIAVIVVSASDGVMPQTEEAIAHARAADVDIIVAINKVDLPDANIDKTRRQLYQLNLLPDTMGGDVPFVECSAKTGKGIDELLDSVAVLAELAELTADPTQAGSGTCLEAYLEGDRGVIATLLVQNGTLSKGDVVLCGATFGRVRAMYDDLGRPIEEAGPSTPVKFIGLDEVPDADDPFYVVDNIATAREIAGKRRERRSETDRFKFQAVNLDKLKEQNAKIKITELKVILKAEARGSVEAIKKELEKLVHEEVRVRVLHAAIGAISESDITLALTSPENTMIVGFNVTADDAALKLAEQRGISLREYQIIYNLVDDVKAALEGRLKPVEEVVHLGRAIVRETFKISKTGTIAGCYVTSGTIERNAKVRVIRDGTVLYPPAEKTASLDSLKRFKDDAKEVREGFECGMKIAGFDDIKVGDVIEAYRIEIRQRTL</sequence>
<feature type="compositionally biased region" description="Gly residues" evidence="12">
    <location>
        <begin position="363"/>
        <end position="374"/>
    </location>
</feature>
<keyword evidence="8 10" id="KW-0342">GTP-binding</keyword>
<dbReference type="NCBIfam" id="TIGR00231">
    <property type="entry name" value="small_GTP"/>
    <property type="match status" value="1"/>
</dbReference>
<dbReference type="InterPro" id="IPR015760">
    <property type="entry name" value="TIF_IF2"/>
</dbReference>
<dbReference type="Gene3D" id="3.40.50.10050">
    <property type="entry name" value="Translation initiation factor IF- 2, domain 3"/>
    <property type="match status" value="1"/>
</dbReference>
<dbReference type="SUPFAM" id="SSF52156">
    <property type="entry name" value="Initiation factor IF2/eIF5b, domain 3"/>
    <property type="match status" value="1"/>
</dbReference>
<feature type="compositionally biased region" description="Low complexity" evidence="12">
    <location>
        <begin position="420"/>
        <end position="429"/>
    </location>
</feature>
<dbReference type="FunFam" id="2.40.30.10:FF:000008">
    <property type="entry name" value="Translation initiation factor IF-2"/>
    <property type="match status" value="1"/>
</dbReference>
<dbReference type="Pfam" id="PF11987">
    <property type="entry name" value="IF-2"/>
    <property type="match status" value="1"/>
</dbReference>
<evidence type="ECO:0000256" key="1">
    <source>
        <dbReference type="ARBA" id="ARBA00004496"/>
    </source>
</evidence>
<evidence type="ECO:0000256" key="6">
    <source>
        <dbReference type="ARBA" id="ARBA00022741"/>
    </source>
</evidence>
<dbReference type="CDD" id="cd03702">
    <property type="entry name" value="IF2_mtIF2_II"/>
    <property type="match status" value="1"/>
</dbReference>
<dbReference type="Gene3D" id="3.40.50.300">
    <property type="entry name" value="P-loop containing nucleotide triphosphate hydrolases"/>
    <property type="match status" value="1"/>
</dbReference>
<dbReference type="PROSITE" id="PS51722">
    <property type="entry name" value="G_TR_2"/>
    <property type="match status" value="1"/>
</dbReference>
<dbReference type="InterPro" id="IPR005225">
    <property type="entry name" value="Small_GTP-bd"/>
</dbReference>
<keyword evidence="4 10" id="KW-0963">Cytoplasm</keyword>
<dbReference type="InterPro" id="IPR000178">
    <property type="entry name" value="TF_IF2_bacterial-like"/>
</dbReference>
<keyword evidence="15" id="KW-1185">Reference proteome</keyword>
<dbReference type="FunFam" id="3.40.50.300:FF:000019">
    <property type="entry name" value="Translation initiation factor IF-2"/>
    <property type="match status" value="1"/>
</dbReference>
<dbReference type="InterPro" id="IPR023115">
    <property type="entry name" value="TIF_IF2_dom3"/>
</dbReference>
<feature type="compositionally biased region" description="Low complexity" evidence="12">
    <location>
        <begin position="241"/>
        <end position="261"/>
    </location>
</feature>
<feature type="binding site" evidence="10">
    <location>
        <begin position="725"/>
        <end position="729"/>
    </location>
    <ligand>
        <name>GTP</name>
        <dbReference type="ChEBI" id="CHEBI:37565"/>
    </ligand>
</feature>
<feature type="compositionally biased region" description="Pro residues" evidence="12">
    <location>
        <begin position="314"/>
        <end position="333"/>
    </location>
</feature>
<dbReference type="Gene3D" id="1.10.10.2480">
    <property type="match status" value="1"/>
</dbReference>
<dbReference type="GO" id="GO:0005525">
    <property type="term" value="F:GTP binding"/>
    <property type="evidence" value="ECO:0007669"/>
    <property type="project" value="UniProtKB-KW"/>
</dbReference>
<feature type="compositionally biased region" description="Low complexity" evidence="12">
    <location>
        <begin position="182"/>
        <end position="202"/>
    </location>
</feature>
<keyword evidence="5 10" id="KW-0396">Initiation factor</keyword>
<dbReference type="SUPFAM" id="SSF52540">
    <property type="entry name" value="P-loop containing nucleoside triphosphate hydrolases"/>
    <property type="match status" value="1"/>
</dbReference>
<dbReference type="InterPro" id="IPR027417">
    <property type="entry name" value="P-loop_NTPase"/>
</dbReference>
<evidence type="ECO:0000256" key="8">
    <source>
        <dbReference type="ARBA" id="ARBA00023134"/>
    </source>
</evidence>
<gene>
    <name evidence="10" type="primary">infB</name>
    <name evidence="14" type="ORF">FRUB_08447</name>
</gene>
<feature type="compositionally biased region" description="Basic residues" evidence="12">
    <location>
        <begin position="522"/>
        <end position="535"/>
    </location>
</feature>
<dbReference type="PANTHER" id="PTHR43381">
    <property type="entry name" value="TRANSLATION INITIATION FACTOR IF-2-RELATED"/>
    <property type="match status" value="1"/>
</dbReference>
<dbReference type="InterPro" id="IPR044145">
    <property type="entry name" value="IF2_II"/>
</dbReference>
<feature type="domain" description="Tr-type G" evidence="13">
    <location>
        <begin position="665"/>
        <end position="839"/>
    </location>
</feature>
<feature type="binding site" evidence="10">
    <location>
        <begin position="779"/>
        <end position="782"/>
    </location>
    <ligand>
        <name>GTP</name>
        <dbReference type="ChEBI" id="CHEBI:37565"/>
    </ligand>
</feature>
<dbReference type="NCBIfam" id="TIGR00487">
    <property type="entry name" value="IF-2"/>
    <property type="match status" value="1"/>
</dbReference>
<evidence type="ECO:0000256" key="10">
    <source>
        <dbReference type="HAMAP-Rule" id="MF_00100"/>
    </source>
</evidence>
<evidence type="ECO:0000256" key="2">
    <source>
        <dbReference type="ARBA" id="ARBA00007733"/>
    </source>
</evidence>
<comment type="caution">
    <text evidence="10">Lacks conserved residue(s) required for the propagation of feature annotation.</text>
</comment>
<dbReference type="SUPFAM" id="SSF50447">
    <property type="entry name" value="Translation proteins"/>
    <property type="match status" value="2"/>
</dbReference>
<dbReference type="RefSeq" id="WP_088258980.1">
    <property type="nucleotide sequence ID" value="NZ_NIDE01000017.1"/>
</dbReference>
<dbReference type="InterPro" id="IPR009000">
    <property type="entry name" value="Transl_B-barrel_sf"/>
</dbReference>
<feature type="region of interest" description="Disordered" evidence="12">
    <location>
        <begin position="214"/>
        <end position="541"/>
    </location>
</feature>
<dbReference type="Pfam" id="PF03144">
    <property type="entry name" value="GTP_EFTU_D2"/>
    <property type="match status" value="1"/>
</dbReference>
<evidence type="ECO:0000259" key="13">
    <source>
        <dbReference type="PROSITE" id="PS51722"/>
    </source>
</evidence>
<evidence type="ECO:0000313" key="15">
    <source>
        <dbReference type="Proteomes" id="UP000214646"/>
    </source>
</evidence>
<evidence type="ECO:0000256" key="4">
    <source>
        <dbReference type="ARBA" id="ARBA00022490"/>
    </source>
</evidence>
<dbReference type="PRINTS" id="PR00315">
    <property type="entry name" value="ELONGATNFCT"/>
</dbReference>
<keyword evidence="7 10" id="KW-0648">Protein biosynthesis</keyword>
<dbReference type="Gene3D" id="2.40.30.10">
    <property type="entry name" value="Translation factors"/>
    <property type="match status" value="2"/>
</dbReference>
<reference evidence="15" key="1">
    <citation type="submission" date="2017-06" db="EMBL/GenBank/DDBJ databases">
        <title>Genome analysis of Fimbriiglobus ruber SP5, the first member of the order Planctomycetales with confirmed chitinolytic capability.</title>
        <authorList>
            <person name="Ravin N.V."/>
            <person name="Rakitin A.L."/>
            <person name="Ivanova A.A."/>
            <person name="Beletsky A.V."/>
            <person name="Kulichevskaya I.S."/>
            <person name="Mardanov A.V."/>
            <person name="Dedysh S.N."/>
        </authorList>
    </citation>
    <scope>NUCLEOTIDE SEQUENCE [LARGE SCALE GENOMIC DNA]</scope>
    <source>
        <strain evidence="15">SP5</strain>
    </source>
</reference>
<dbReference type="CDD" id="cd01887">
    <property type="entry name" value="IF2_eIF5B"/>
    <property type="match status" value="1"/>
</dbReference>
<feature type="compositionally biased region" description="Gly residues" evidence="12">
    <location>
        <begin position="409"/>
        <end position="419"/>
    </location>
</feature>
<feature type="compositionally biased region" description="Pro residues" evidence="12">
    <location>
        <begin position="298"/>
        <end position="307"/>
    </location>
</feature>
<dbReference type="AlphaFoldDB" id="A0A225D8D0"/>
<evidence type="ECO:0000256" key="7">
    <source>
        <dbReference type="ARBA" id="ARBA00022917"/>
    </source>
</evidence>
<comment type="function">
    <text evidence="9 10 11">One of the essential components for the initiation of protein synthesis. Protects formylmethionyl-tRNA from spontaneous hydrolysis and promotes its binding to the 30S ribosomal subunits. Also involved in the hydrolysis of GTP during the formation of the 70S ribosomal complex.</text>
</comment>
<dbReference type="InterPro" id="IPR036925">
    <property type="entry name" value="TIF_IF2_dom3_sf"/>
</dbReference>
<dbReference type="InterPro" id="IPR004161">
    <property type="entry name" value="EFTu-like_2"/>
</dbReference>
<evidence type="ECO:0000256" key="12">
    <source>
        <dbReference type="SAM" id="MobiDB-lite"/>
    </source>
</evidence>
<comment type="subcellular location">
    <subcellularLocation>
        <location evidence="1 10">Cytoplasm</location>
    </subcellularLocation>
</comment>
<organism evidence="14 15">
    <name type="scientific">Fimbriiglobus ruber</name>
    <dbReference type="NCBI Taxonomy" id="1908690"/>
    <lineage>
        <taxon>Bacteria</taxon>
        <taxon>Pseudomonadati</taxon>
        <taxon>Planctomycetota</taxon>
        <taxon>Planctomycetia</taxon>
        <taxon>Gemmatales</taxon>
        <taxon>Gemmataceae</taxon>
        <taxon>Fimbriiglobus</taxon>
    </lineage>
</organism>
<dbReference type="CDD" id="cd03692">
    <property type="entry name" value="mtIF2_IVc"/>
    <property type="match status" value="1"/>
</dbReference>
<feature type="region of interest" description="Disordered" evidence="12">
    <location>
        <begin position="51"/>
        <end position="154"/>
    </location>
</feature>
<dbReference type="GO" id="GO:0003743">
    <property type="term" value="F:translation initiation factor activity"/>
    <property type="evidence" value="ECO:0007669"/>
    <property type="project" value="UniProtKB-UniRule"/>
</dbReference>
<feature type="compositionally biased region" description="Basic and acidic residues" evidence="12">
    <location>
        <begin position="447"/>
        <end position="463"/>
    </location>
</feature>
<dbReference type="EMBL" id="NIDE01000017">
    <property type="protein sequence ID" value="OWK35884.1"/>
    <property type="molecule type" value="Genomic_DNA"/>
</dbReference>
<comment type="similarity">
    <text evidence="2 10 11">Belongs to the TRAFAC class translation factor GTPase superfamily. Classic translation factor GTPase family. IF-2 subfamily.</text>
</comment>
<dbReference type="PANTHER" id="PTHR43381:SF5">
    <property type="entry name" value="TR-TYPE G DOMAIN-CONTAINING PROTEIN"/>
    <property type="match status" value="1"/>
</dbReference>
<feature type="compositionally biased region" description="Basic and acidic residues" evidence="12">
    <location>
        <begin position="506"/>
        <end position="521"/>
    </location>
</feature>
<proteinExistence type="inferred from homology"/>
<protein>
    <recommendedName>
        <fullName evidence="3 10">Translation initiation factor IF-2</fullName>
    </recommendedName>
</protein>
<feature type="compositionally biased region" description="Gly residues" evidence="12">
    <location>
        <begin position="385"/>
        <end position="400"/>
    </location>
</feature>
<dbReference type="GO" id="GO:0005829">
    <property type="term" value="C:cytosol"/>
    <property type="evidence" value="ECO:0007669"/>
    <property type="project" value="TreeGrafter"/>
</dbReference>
<dbReference type="InterPro" id="IPR000795">
    <property type="entry name" value="T_Tr_GTP-bd_dom"/>
</dbReference>
<dbReference type="InterPro" id="IPR053905">
    <property type="entry name" value="EF-G-like_DII"/>
</dbReference>
<feature type="compositionally biased region" description="Pro residues" evidence="12">
    <location>
        <begin position="81"/>
        <end position="90"/>
    </location>
</feature>
<evidence type="ECO:0000256" key="3">
    <source>
        <dbReference type="ARBA" id="ARBA00020675"/>
    </source>
</evidence>
<dbReference type="Pfam" id="PF00009">
    <property type="entry name" value="GTP_EFTU"/>
    <property type="match status" value="1"/>
</dbReference>
<feature type="region of interest" description="Disordered" evidence="12">
    <location>
        <begin position="171"/>
        <end position="202"/>
    </location>
</feature>
<dbReference type="FunFam" id="2.40.30.10:FF:000054">
    <property type="entry name" value="Translation initiation factor IF-2"/>
    <property type="match status" value="1"/>
</dbReference>
<evidence type="ECO:0000256" key="5">
    <source>
        <dbReference type="ARBA" id="ARBA00022540"/>
    </source>
</evidence>
<feature type="compositionally biased region" description="Pro residues" evidence="12">
    <location>
        <begin position="346"/>
        <end position="355"/>
    </location>
</feature>
<dbReference type="Proteomes" id="UP000214646">
    <property type="component" value="Unassembled WGS sequence"/>
</dbReference>
<feature type="compositionally biased region" description="Basic and acidic residues" evidence="12">
    <location>
        <begin position="55"/>
        <end position="65"/>
    </location>
</feature>
<dbReference type="Pfam" id="PF22042">
    <property type="entry name" value="EF-G_D2"/>
    <property type="match status" value="1"/>
</dbReference>
<evidence type="ECO:0000256" key="9">
    <source>
        <dbReference type="ARBA" id="ARBA00025162"/>
    </source>
</evidence>
<comment type="caution">
    <text evidence="14">The sequence shown here is derived from an EMBL/GenBank/DDBJ whole genome shotgun (WGS) entry which is preliminary data.</text>
</comment>
<dbReference type="FunFam" id="3.40.50.10050:FF:000001">
    <property type="entry name" value="Translation initiation factor IF-2"/>
    <property type="match status" value="1"/>
</dbReference>
<accession>A0A225D8D0</accession>
<name>A0A225D8D0_9BACT</name>
<dbReference type="GO" id="GO:0003924">
    <property type="term" value="F:GTPase activity"/>
    <property type="evidence" value="ECO:0007669"/>
    <property type="project" value="UniProtKB-UniRule"/>
</dbReference>
<evidence type="ECO:0000313" key="14">
    <source>
        <dbReference type="EMBL" id="OWK35884.1"/>
    </source>
</evidence>